<evidence type="ECO:0000256" key="5">
    <source>
        <dbReference type="ARBA" id="ARBA00023186"/>
    </source>
</evidence>
<dbReference type="GO" id="GO:0006105">
    <property type="term" value="P:succinate metabolic process"/>
    <property type="evidence" value="ECO:0007669"/>
    <property type="project" value="TreeGrafter"/>
</dbReference>
<protein>
    <recommendedName>
        <fullName evidence="6">Succinate dehydrogenase assembly factor 3</fullName>
        <shortName evidence="6">SDH assembly factor 3</shortName>
        <shortName evidence="6">SDHAF3</shortName>
    </recommendedName>
</protein>
<evidence type="ECO:0000313" key="8">
    <source>
        <dbReference type="Proteomes" id="UP001152798"/>
    </source>
</evidence>
<keyword evidence="4 6" id="KW-0496">Mitochondrion</keyword>
<evidence type="ECO:0000256" key="4">
    <source>
        <dbReference type="ARBA" id="ARBA00023128"/>
    </source>
</evidence>
<organism evidence="7 8">
    <name type="scientific">Nezara viridula</name>
    <name type="common">Southern green stink bug</name>
    <name type="synonym">Cimex viridulus</name>
    <dbReference type="NCBI Taxonomy" id="85310"/>
    <lineage>
        <taxon>Eukaryota</taxon>
        <taxon>Metazoa</taxon>
        <taxon>Ecdysozoa</taxon>
        <taxon>Arthropoda</taxon>
        <taxon>Hexapoda</taxon>
        <taxon>Insecta</taxon>
        <taxon>Pterygota</taxon>
        <taxon>Neoptera</taxon>
        <taxon>Paraneoptera</taxon>
        <taxon>Hemiptera</taxon>
        <taxon>Heteroptera</taxon>
        <taxon>Panheteroptera</taxon>
        <taxon>Pentatomomorpha</taxon>
        <taxon>Pentatomoidea</taxon>
        <taxon>Pentatomidae</taxon>
        <taxon>Pentatominae</taxon>
        <taxon>Nezara</taxon>
    </lineage>
</organism>
<evidence type="ECO:0000256" key="1">
    <source>
        <dbReference type="ARBA" id="ARBA00004305"/>
    </source>
</evidence>
<comment type="similarity">
    <text evidence="2 6">Belongs to the complex I LYR family. SDHAF3 subfamily.</text>
</comment>
<dbReference type="AlphaFoldDB" id="A0A9P0HLM5"/>
<keyword evidence="3" id="KW-0809">Transit peptide</keyword>
<evidence type="ECO:0000256" key="3">
    <source>
        <dbReference type="ARBA" id="ARBA00022946"/>
    </source>
</evidence>
<sequence length="111" mass="13026">MYSKTHKSTVRLLYKTILRLHRGLPEELRLLGTLYVRDEFRRHKNCDEQTAAVFITQWAEYASLLTKQISVKGLVHSSKLGRPIDESILNMMREEQIAQLYELMKAATFKE</sequence>
<evidence type="ECO:0000256" key="6">
    <source>
        <dbReference type="RuleBase" id="RU368039"/>
    </source>
</evidence>
<dbReference type="GO" id="GO:0005759">
    <property type="term" value="C:mitochondrial matrix"/>
    <property type="evidence" value="ECO:0007669"/>
    <property type="project" value="UniProtKB-SubCell"/>
</dbReference>
<evidence type="ECO:0000256" key="2">
    <source>
        <dbReference type="ARBA" id="ARBA00006020"/>
    </source>
</evidence>
<keyword evidence="8" id="KW-1185">Reference proteome</keyword>
<dbReference type="CDD" id="cd20270">
    <property type="entry name" value="Complex1_LYR_SDHAF3_LYRM10"/>
    <property type="match status" value="1"/>
</dbReference>
<dbReference type="EMBL" id="OV725082">
    <property type="protein sequence ID" value="CAH1404953.1"/>
    <property type="molecule type" value="Genomic_DNA"/>
</dbReference>
<dbReference type="Pfam" id="PF13233">
    <property type="entry name" value="Complex1_LYR_2"/>
    <property type="match status" value="1"/>
</dbReference>
<comment type="function">
    <text evidence="6">Plays an essential role in the assembly of succinate dehydrogenase (SDH), an enzyme complex (also referred to as respiratory complex II) that is a component of both the tricarboxylic acid (TCA) cycle and the mitochondrial electron transport chain, and which couples the oxidation of succinate to fumarate with the reduction of ubiquinone (coenzyme Q) to ubiquinol. Promotes maturation of the iron-sulfur protein subunit of the SDH catalytic dimer, protecting it from the deleterious effects of oxidants. May act together with SDHAF1.</text>
</comment>
<dbReference type="PANTHER" id="PTHR13137">
    <property type="entry name" value="DC11 ACN9 HOMOLOG"/>
    <property type="match status" value="1"/>
</dbReference>
<name>A0A9P0HLM5_NEZVI</name>
<keyword evidence="5 6" id="KW-0143">Chaperone</keyword>
<dbReference type="GO" id="GO:0034553">
    <property type="term" value="P:mitochondrial respiratory chain complex II assembly"/>
    <property type="evidence" value="ECO:0007669"/>
    <property type="project" value="UniProtKB-UniRule"/>
</dbReference>
<comment type="subunit">
    <text evidence="6">Interacts with the iron-sulfur protein subunit within the SDH catalytic dimer.</text>
</comment>
<accession>A0A9P0HLM5</accession>
<reference evidence="7" key="1">
    <citation type="submission" date="2022-01" db="EMBL/GenBank/DDBJ databases">
        <authorList>
            <person name="King R."/>
        </authorList>
    </citation>
    <scope>NUCLEOTIDE SEQUENCE</scope>
</reference>
<dbReference type="Proteomes" id="UP001152798">
    <property type="component" value="Chromosome 6"/>
</dbReference>
<proteinExistence type="inferred from homology"/>
<dbReference type="GO" id="GO:0005758">
    <property type="term" value="C:mitochondrial intermembrane space"/>
    <property type="evidence" value="ECO:0007669"/>
    <property type="project" value="TreeGrafter"/>
</dbReference>
<dbReference type="PANTHER" id="PTHR13137:SF6">
    <property type="entry name" value="SUCCINATE DEHYDROGENASE ASSEMBLY FACTOR 3, MITOCHONDRIAL"/>
    <property type="match status" value="1"/>
</dbReference>
<comment type="subcellular location">
    <subcellularLocation>
        <location evidence="1 6">Mitochondrion matrix</location>
    </subcellularLocation>
</comment>
<dbReference type="InterPro" id="IPR008381">
    <property type="entry name" value="SDHAF3/Sdh7"/>
</dbReference>
<gene>
    <name evidence="7" type="ORF">NEZAVI_LOCUS13264</name>
</gene>
<evidence type="ECO:0000313" key="7">
    <source>
        <dbReference type="EMBL" id="CAH1404953.1"/>
    </source>
</evidence>
<dbReference type="OrthoDB" id="278329at2759"/>